<dbReference type="RefSeq" id="WP_147005570.1">
    <property type="nucleotide sequence ID" value="NZ_AP019846.1"/>
</dbReference>
<accession>A0A510L6A7</accession>
<protein>
    <recommendedName>
        <fullName evidence="1">Segregation and condensation protein A</fullName>
    </recommendedName>
</protein>
<sequence length="244" mass="28885">MENIIQIKIDNFEGPLDLLIHLIEKKKMDINEINISQIIDDYLGYIHAQKELNLKIKVEFLIMATDLIEIKAYSVLNRDKKLEKIENLEKKIIEYQLFKEISELFSKHENEYNIPYTRTGTESMGNEIIEYDISSLNLDNLFKSLKNLVNTRLREKNDSQNRMILNLEEDSYSAEDAYNEVSDIIKNDKKVQFNQLLRNKFSKSRIVTLFLCILDMFKNGEIDIIVEEKNFFIKSMQNSRKEIN</sequence>
<proteinExistence type="predicted"/>
<dbReference type="PANTHER" id="PTHR33969:SF2">
    <property type="entry name" value="SEGREGATION AND CONDENSATION PROTEIN A"/>
    <property type="match status" value="1"/>
</dbReference>
<dbReference type="Gene3D" id="1.10.10.580">
    <property type="entry name" value="Structural maintenance of chromosome 1. Chain E"/>
    <property type="match status" value="1"/>
</dbReference>
<evidence type="ECO:0000313" key="2">
    <source>
        <dbReference type="EMBL" id="BBM59530.1"/>
    </source>
</evidence>
<dbReference type="InterPro" id="IPR023093">
    <property type="entry name" value="ScpA-like_C"/>
</dbReference>
<dbReference type="InterPro" id="IPR003768">
    <property type="entry name" value="ScpA"/>
</dbReference>
<evidence type="ECO:0000256" key="1">
    <source>
        <dbReference type="ARBA" id="ARBA00044777"/>
    </source>
</evidence>
<evidence type="ECO:0000313" key="3">
    <source>
        <dbReference type="Proteomes" id="UP000321561"/>
    </source>
</evidence>
<dbReference type="OrthoDB" id="9811016at2"/>
<dbReference type="EMBL" id="AP019846">
    <property type="protein sequence ID" value="BBM59530.1"/>
    <property type="molecule type" value="Genomic_DNA"/>
</dbReference>
<dbReference type="AlphaFoldDB" id="A0A510L6A7"/>
<dbReference type="KEGG" id="lhg:JMUB5056_1114"/>
<reference evidence="2 3" key="1">
    <citation type="submission" date="2019-07" db="EMBL/GenBank/DDBJ databases">
        <title>Complete Genome Sequence of Leptotrichia hongkongensis Strain JMUB5056.</title>
        <authorList>
            <person name="Watanabe S."/>
            <person name="Cui L."/>
        </authorList>
    </citation>
    <scope>NUCLEOTIDE SEQUENCE [LARGE SCALE GENOMIC DNA]</scope>
    <source>
        <strain evidence="2 3">JMUB5056</strain>
    </source>
</reference>
<dbReference type="Proteomes" id="UP000321561">
    <property type="component" value="Chromosome"/>
</dbReference>
<name>A0A510L6A7_9FUSO</name>
<dbReference type="Gene3D" id="6.10.250.2410">
    <property type="match status" value="1"/>
</dbReference>
<dbReference type="Pfam" id="PF02616">
    <property type="entry name" value="SMC_ScpA"/>
    <property type="match status" value="1"/>
</dbReference>
<gene>
    <name evidence="2" type="ORF">JMUB5056_1114</name>
</gene>
<organism evidence="2 3">
    <name type="scientific">Leptotrichia hongkongensis</name>
    <dbReference type="NCBI Taxonomy" id="554406"/>
    <lineage>
        <taxon>Bacteria</taxon>
        <taxon>Fusobacteriati</taxon>
        <taxon>Fusobacteriota</taxon>
        <taxon>Fusobacteriia</taxon>
        <taxon>Fusobacteriales</taxon>
        <taxon>Leptotrichiaceae</taxon>
        <taxon>Leptotrichia</taxon>
    </lineage>
</organism>
<dbReference type="PANTHER" id="PTHR33969">
    <property type="entry name" value="SEGREGATION AND CONDENSATION PROTEIN A"/>
    <property type="match status" value="1"/>
</dbReference>